<feature type="region of interest" description="Disordered" evidence="9">
    <location>
        <begin position="420"/>
        <end position="535"/>
    </location>
</feature>
<feature type="region of interest" description="Disordered" evidence="9">
    <location>
        <begin position="240"/>
        <end position="298"/>
    </location>
</feature>
<dbReference type="GO" id="GO:0016477">
    <property type="term" value="P:cell migration"/>
    <property type="evidence" value="ECO:0007669"/>
    <property type="project" value="UniProtKB-ARBA"/>
</dbReference>
<dbReference type="InterPro" id="IPR001478">
    <property type="entry name" value="PDZ"/>
</dbReference>
<dbReference type="GO" id="GO:0048699">
    <property type="term" value="P:generation of neurons"/>
    <property type="evidence" value="ECO:0007669"/>
    <property type="project" value="UniProtKB-ARBA"/>
</dbReference>
<evidence type="ECO:0000256" key="6">
    <source>
        <dbReference type="ARBA" id="ARBA00022687"/>
    </source>
</evidence>
<evidence type="ECO:0000256" key="5">
    <source>
        <dbReference type="ARBA" id="ARBA00022490"/>
    </source>
</evidence>
<feature type="compositionally biased region" description="Basic residues" evidence="9">
    <location>
        <begin position="772"/>
        <end position="781"/>
    </location>
</feature>
<dbReference type="Gene3D" id="1.10.10.10">
    <property type="entry name" value="Winged helix-like DNA-binding domain superfamily/Winged helix DNA-binding domain"/>
    <property type="match status" value="1"/>
</dbReference>
<feature type="compositionally biased region" description="Pro residues" evidence="9">
    <location>
        <begin position="180"/>
        <end position="189"/>
    </location>
</feature>
<dbReference type="SMART" id="SM00228">
    <property type="entry name" value="PDZ"/>
    <property type="match status" value="1"/>
</dbReference>
<reference evidence="13" key="1">
    <citation type="journal article" date="2013" name="Genetics">
        <title>The draft genome and transcriptome of Panagrellus redivivus are shaped by the harsh demands of a free-living lifestyle.</title>
        <authorList>
            <person name="Srinivasan J."/>
            <person name="Dillman A.R."/>
            <person name="Macchietto M.G."/>
            <person name="Heikkinen L."/>
            <person name="Lakso M."/>
            <person name="Fracchia K.M."/>
            <person name="Antoshechkin I."/>
            <person name="Mortazavi A."/>
            <person name="Wong G."/>
            <person name="Sternberg P.W."/>
        </authorList>
    </citation>
    <scope>NUCLEOTIDE SEQUENCE [LARGE SCALE GENOMIC DNA]</scope>
    <source>
        <strain evidence="13">MT8872</strain>
    </source>
</reference>
<reference evidence="14" key="2">
    <citation type="submission" date="2020-10" db="UniProtKB">
        <authorList>
            <consortium name="WormBaseParasite"/>
        </authorList>
    </citation>
    <scope>IDENTIFICATION</scope>
</reference>
<dbReference type="GO" id="GO:0035556">
    <property type="term" value="P:intracellular signal transduction"/>
    <property type="evidence" value="ECO:0007669"/>
    <property type="project" value="InterPro"/>
</dbReference>
<dbReference type="CDD" id="cd06717">
    <property type="entry name" value="PDZ_Dishevelled-like"/>
    <property type="match status" value="1"/>
</dbReference>
<organism evidence="13 14">
    <name type="scientific">Panagrellus redivivus</name>
    <name type="common">Microworm</name>
    <dbReference type="NCBI Taxonomy" id="6233"/>
    <lineage>
        <taxon>Eukaryota</taxon>
        <taxon>Metazoa</taxon>
        <taxon>Ecdysozoa</taxon>
        <taxon>Nematoda</taxon>
        <taxon>Chromadorea</taxon>
        <taxon>Rhabditida</taxon>
        <taxon>Tylenchina</taxon>
        <taxon>Panagrolaimomorpha</taxon>
        <taxon>Panagrolaimoidea</taxon>
        <taxon>Panagrolaimidae</taxon>
        <taxon>Panagrellus</taxon>
    </lineage>
</organism>
<dbReference type="InterPro" id="IPR029071">
    <property type="entry name" value="Ubiquitin-like_domsf"/>
</dbReference>
<protein>
    <submittedName>
        <fullName evidence="14">PDZ domain-containing protein</fullName>
    </submittedName>
</protein>
<dbReference type="Proteomes" id="UP000492821">
    <property type="component" value="Unassembled WGS sequence"/>
</dbReference>
<feature type="region of interest" description="Disordered" evidence="9">
    <location>
        <begin position="162"/>
        <end position="189"/>
    </location>
</feature>
<dbReference type="SUPFAM" id="SSF50156">
    <property type="entry name" value="PDZ domain-like"/>
    <property type="match status" value="1"/>
</dbReference>
<dbReference type="PANTHER" id="PTHR10878:SF25">
    <property type="entry name" value="SEGMENT POLARITY PROTEIN DISHEVELLED"/>
    <property type="match status" value="1"/>
</dbReference>
<dbReference type="GO" id="GO:0048730">
    <property type="term" value="P:epidermis morphogenesis"/>
    <property type="evidence" value="ECO:0007669"/>
    <property type="project" value="UniProtKB-ARBA"/>
</dbReference>
<evidence type="ECO:0000313" key="13">
    <source>
        <dbReference type="Proteomes" id="UP000492821"/>
    </source>
</evidence>
<dbReference type="PROSITE" id="PS50186">
    <property type="entry name" value="DEP"/>
    <property type="match status" value="1"/>
</dbReference>
<dbReference type="InterPro" id="IPR000591">
    <property type="entry name" value="DEP_dom"/>
</dbReference>
<dbReference type="AlphaFoldDB" id="A0A7E4UZV0"/>
<dbReference type="WBParaSite" id="Pan_g14831.t2">
    <property type="protein sequence ID" value="Pan_g14831.t2"/>
    <property type="gene ID" value="Pan_g14831"/>
</dbReference>
<dbReference type="SMART" id="SM00049">
    <property type="entry name" value="DEP"/>
    <property type="match status" value="1"/>
</dbReference>
<keyword evidence="13" id="KW-1185">Reference proteome</keyword>
<dbReference type="InterPro" id="IPR015506">
    <property type="entry name" value="Dsh/Dvl-rel"/>
</dbReference>
<feature type="region of interest" description="Disordered" evidence="9">
    <location>
        <begin position="1085"/>
        <end position="1108"/>
    </location>
</feature>
<evidence type="ECO:0000259" key="11">
    <source>
        <dbReference type="PROSITE" id="PS50186"/>
    </source>
</evidence>
<evidence type="ECO:0000256" key="2">
    <source>
        <dbReference type="ARBA" id="ARBA00004496"/>
    </source>
</evidence>
<feature type="domain" description="PDZ" evidence="10">
    <location>
        <begin position="802"/>
        <end position="875"/>
    </location>
</feature>
<proteinExistence type="inferred from homology"/>
<dbReference type="SUPFAM" id="SSF46785">
    <property type="entry name" value="Winged helix' DNA-binding domain"/>
    <property type="match status" value="1"/>
</dbReference>
<feature type="domain" description="DIX" evidence="12">
    <location>
        <begin position="74"/>
        <end position="156"/>
    </location>
</feature>
<accession>A0A7E4UZV0</accession>
<dbReference type="CDD" id="cd04438">
    <property type="entry name" value="DEP_dishevelled"/>
    <property type="match status" value="1"/>
</dbReference>
<keyword evidence="7" id="KW-0472">Membrane</keyword>
<dbReference type="GO" id="GO:0005938">
    <property type="term" value="C:cell cortex"/>
    <property type="evidence" value="ECO:0007669"/>
    <property type="project" value="UniProtKB-ARBA"/>
</dbReference>
<dbReference type="FunFam" id="2.30.42.10:FF:000203">
    <property type="entry name" value="DiSHevelled related"/>
    <property type="match status" value="1"/>
</dbReference>
<evidence type="ECO:0000256" key="3">
    <source>
        <dbReference type="ARBA" id="ARBA00008735"/>
    </source>
</evidence>
<comment type="similarity">
    <text evidence="3">Belongs to the DSH family.</text>
</comment>
<dbReference type="GO" id="GO:0048646">
    <property type="term" value="P:anatomical structure formation involved in morphogenesis"/>
    <property type="evidence" value="ECO:0007669"/>
    <property type="project" value="UniProtKB-ARBA"/>
</dbReference>
<dbReference type="GO" id="GO:0035591">
    <property type="term" value="F:signaling adaptor activity"/>
    <property type="evidence" value="ECO:0007669"/>
    <property type="project" value="UniProtKB-ARBA"/>
</dbReference>
<feature type="compositionally biased region" description="Pro residues" evidence="9">
    <location>
        <begin position="511"/>
        <end position="522"/>
    </location>
</feature>
<dbReference type="InterPro" id="IPR036388">
    <property type="entry name" value="WH-like_DNA-bd_sf"/>
</dbReference>
<feature type="compositionally biased region" description="Low complexity" evidence="9">
    <location>
        <begin position="947"/>
        <end position="960"/>
    </location>
</feature>
<dbReference type="FunFam" id="1.10.10.10:FF:000400">
    <property type="entry name" value="DiSHevelled related"/>
    <property type="match status" value="1"/>
</dbReference>
<evidence type="ECO:0000313" key="14">
    <source>
        <dbReference type="WBParaSite" id="Pan_g14831.t2"/>
    </source>
</evidence>
<dbReference type="InterPro" id="IPR036034">
    <property type="entry name" value="PDZ_sf"/>
</dbReference>
<dbReference type="GO" id="GO:0003002">
    <property type="term" value="P:regionalization"/>
    <property type="evidence" value="ECO:0007669"/>
    <property type="project" value="UniProtKB-ARBA"/>
</dbReference>
<evidence type="ECO:0000256" key="8">
    <source>
        <dbReference type="PROSITE-ProRule" id="PRU00069"/>
    </source>
</evidence>
<feature type="compositionally biased region" description="Basic and acidic residues" evidence="9">
    <location>
        <begin position="240"/>
        <end position="264"/>
    </location>
</feature>
<dbReference type="GO" id="GO:0005109">
    <property type="term" value="F:frizzled binding"/>
    <property type="evidence" value="ECO:0007669"/>
    <property type="project" value="TreeGrafter"/>
</dbReference>
<evidence type="ECO:0000256" key="9">
    <source>
        <dbReference type="SAM" id="MobiDB-lite"/>
    </source>
</evidence>
<dbReference type="GO" id="GO:0060070">
    <property type="term" value="P:canonical Wnt signaling pathway"/>
    <property type="evidence" value="ECO:0007669"/>
    <property type="project" value="TreeGrafter"/>
</dbReference>
<dbReference type="InterPro" id="IPR001158">
    <property type="entry name" value="DIX"/>
</dbReference>
<dbReference type="Gene3D" id="2.40.240.130">
    <property type="match status" value="1"/>
</dbReference>
<feature type="compositionally biased region" description="Polar residues" evidence="9">
    <location>
        <begin position="265"/>
        <end position="284"/>
    </location>
</feature>
<dbReference type="GO" id="GO:0048598">
    <property type="term" value="P:embryonic morphogenesis"/>
    <property type="evidence" value="ECO:0007669"/>
    <property type="project" value="UniProtKB-ARBA"/>
</dbReference>
<keyword evidence="5" id="KW-0963">Cytoplasm</keyword>
<feature type="compositionally biased region" description="Polar residues" evidence="9">
    <location>
        <begin position="567"/>
        <end position="586"/>
    </location>
</feature>
<evidence type="ECO:0000256" key="1">
    <source>
        <dbReference type="ARBA" id="ARBA00004370"/>
    </source>
</evidence>
<evidence type="ECO:0000256" key="4">
    <source>
        <dbReference type="ARBA" id="ARBA00022473"/>
    </source>
</evidence>
<dbReference type="GO" id="GO:0000132">
    <property type="term" value="P:establishment of mitotic spindle orientation"/>
    <property type="evidence" value="ECO:0007669"/>
    <property type="project" value="UniProtKB-ARBA"/>
</dbReference>
<dbReference type="FunFam" id="2.40.240.130:FF:000001">
    <property type="entry name" value="Segment polarity protein dishevelled homolog DVL-1"/>
    <property type="match status" value="1"/>
</dbReference>
<evidence type="ECO:0000256" key="7">
    <source>
        <dbReference type="ARBA" id="ARBA00023136"/>
    </source>
</evidence>
<comment type="subcellular location">
    <subcellularLocation>
        <location evidence="2">Cytoplasm</location>
    </subcellularLocation>
    <subcellularLocation>
        <location evidence="1">Membrane</location>
    </subcellularLocation>
</comment>
<dbReference type="PANTHER" id="PTHR10878">
    <property type="entry name" value="SEGMENT POLARITY PROTEIN DISHEVELLED"/>
    <property type="match status" value="1"/>
</dbReference>
<feature type="region of interest" description="Disordered" evidence="9">
    <location>
        <begin position="34"/>
        <end position="70"/>
    </location>
</feature>
<dbReference type="Pfam" id="PF00610">
    <property type="entry name" value="DEP"/>
    <property type="match status" value="1"/>
</dbReference>
<dbReference type="InterPro" id="IPR036390">
    <property type="entry name" value="WH_DNA-bd_sf"/>
</dbReference>
<feature type="region of interest" description="Disordered" evidence="9">
    <location>
        <begin position="772"/>
        <end position="791"/>
    </location>
</feature>
<dbReference type="SUPFAM" id="SSF54236">
    <property type="entry name" value="Ubiquitin-like"/>
    <property type="match status" value="1"/>
</dbReference>
<dbReference type="Pfam" id="PF00595">
    <property type="entry name" value="PDZ"/>
    <property type="match status" value="1"/>
</dbReference>
<dbReference type="InterPro" id="IPR038207">
    <property type="entry name" value="DIX_dom_sf"/>
</dbReference>
<dbReference type="GO" id="GO:0048468">
    <property type="term" value="P:cell development"/>
    <property type="evidence" value="ECO:0007669"/>
    <property type="project" value="UniProtKB-ARBA"/>
</dbReference>
<feature type="region of interest" description="Disordered" evidence="9">
    <location>
        <begin position="924"/>
        <end position="961"/>
    </location>
</feature>
<feature type="compositionally biased region" description="Low complexity" evidence="9">
    <location>
        <begin position="430"/>
        <end position="440"/>
    </location>
</feature>
<dbReference type="PROSITE" id="PS50841">
    <property type="entry name" value="DIX"/>
    <property type="match status" value="1"/>
</dbReference>
<feature type="domain" description="DEP" evidence="11">
    <location>
        <begin position="993"/>
        <end position="1067"/>
    </location>
</feature>
<dbReference type="GO" id="GO:0005829">
    <property type="term" value="C:cytosol"/>
    <property type="evidence" value="ECO:0007669"/>
    <property type="project" value="TreeGrafter"/>
</dbReference>
<dbReference type="SMART" id="SM00021">
    <property type="entry name" value="DAX"/>
    <property type="match status" value="1"/>
</dbReference>
<keyword evidence="4" id="KW-0217">Developmental protein</keyword>
<name>A0A7E4UZV0_PANRE</name>
<keyword evidence="6 8" id="KW-0879">Wnt signaling pathway</keyword>
<dbReference type="GO" id="GO:0016020">
    <property type="term" value="C:membrane"/>
    <property type="evidence" value="ECO:0007669"/>
    <property type="project" value="UniProtKB-SubCell"/>
</dbReference>
<dbReference type="Pfam" id="PF00778">
    <property type="entry name" value="DIX"/>
    <property type="match status" value="1"/>
</dbReference>
<sequence length="1195" mass="129399">MSESRDTSATTAHSSSVSVDDAVTAIDKLALTSNGCNGALPGPSSSDADAKSDAASSEARSVPRTNGSGSTVSANVTKIVYHVDDESMPYVTEVPVAPDRVTLLDFKKMLNKLNYKYYCKSNDPEVGGEVKAEIRDDNQQLFRSLNGQFELFLLTTDGSNNSDGGASSGFSRNVTQSVPGPAPPSAYPPFGLPQHMRQYSGYDNDFLIGGITLFFVPMPPGGASTMTSYSSDFGEIVQRRQKERDHAFRERYEVRKRNETEAKTVKSSHNMGSTTNLPSTSAEQPNAAPSKRKPRAYVKDRVKSRTKELMENLFATVTRRDSSKNMRRTESQRCCTGLAIVAPSSHSTNDPIIIGSPLTKTRSGWLTPPTRGASGSDISGKALKKSATQTVVDSCKLSVDYLKKSNRLSLVDENGKLRLPSFRSDKKSDVSNVSRSSKSSFRLSGRVMEVVRNGPFSGKKDEKEQKAAPEPPTEEKQTSKKPDPTTTSFKSKSRNKLALNLTMPPQTEPRSPSPAPETPHPPISVTAPTPPEGRKRLPLAFVDLLAAIPPPSRTLLTPEAMNTPTVTSEYTTAEETSPASTVSRQTKPGVETGSLAEIVQARKKRAPRRYIHSHTTSTYDAAANEKVPDASERRKLIGFLHRTSHLSPLVPEGIDTVTTVASVTNVVGNRRRYLEDSTVGTESDARVFSDDESRAFAWKEPIFDMSMSGSGYTSDEDNYRLPGGGNGPGDGGFYSSSLTSSSRFAKSDFDVSTSTDNITSVSRQHNNYRVRQRRMRRHLRQPSRASSMSSMTETSLALEVMTVTLNMDSVNFLGISIVGQSSTGGDNGIYVANIMKGGAVALDGRIQPGDMILQVNDTSFENFSNDQAVEVLKEAVVHRGPIKLTVAKSDTGRFDAFNVPSEPVRPIDMRAWIQHTNAANNLPHIPEGSEGAPTPIPGQYPHNYGRAPSSSTATSNGSNGHTILGPNGQVFILPKKLDLSTDRKRVVSVMALPNSGLDIKDRTWLKIPIPMSFLGSDLVEWLIDHVEGLCDRKEAKKYATDLLKEGYITHMVNGNKFSEQSYYMIGRECSDAVRLRLSEEGASRSDVASSLPAPPPHLAPQPWTANSAMVGHPHHPPQMPQQGGRLLVATPNSTRKSPVLNGVPNGGGNGAYPTSYAADNSSYGVIGGVNGVAAPPPTWRLTEESLGSLRHMADV</sequence>
<evidence type="ECO:0000259" key="10">
    <source>
        <dbReference type="PROSITE" id="PS50106"/>
    </source>
</evidence>
<dbReference type="Gene3D" id="2.30.42.10">
    <property type="match status" value="1"/>
</dbReference>
<feature type="region of interest" description="Disordered" evidence="9">
    <location>
        <begin position="355"/>
        <end position="379"/>
    </location>
</feature>
<evidence type="ECO:0000259" key="12">
    <source>
        <dbReference type="PROSITE" id="PS50841"/>
    </source>
</evidence>
<dbReference type="PROSITE" id="PS50106">
    <property type="entry name" value="PDZ"/>
    <property type="match status" value="1"/>
</dbReference>
<dbReference type="GO" id="GO:0009887">
    <property type="term" value="P:animal organ morphogenesis"/>
    <property type="evidence" value="ECO:0007669"/>
    <property type="project" value="UniProtKB-ARBA"/>
</dbReference>
<feature type="compositionally biased region" description="Basic and acidic residues" evidence="9">
    <location>
        <begin position="458"/>
        <end position="483"/>
    </location>
</feature>
<feature type="region of interest" description="Disordered" evidence="9">
    <location>
        <begin position="567"/>
        <end position="589"/>
    </location>
</feature>